<dbReference type="Gene3D" id="3.30.40.30">
    <property type="entry name" value="YqaI domain"/>
    <property type="match status" value="1"/>
</dbReference>
<sequence length="82" mass="9703">MIEHPAITRTNLTGYPEIDYLDHERYRKANFHALDHPVEDYYGAEIMKGDKYITTDKRHVVLEANLRDYLQEELGAVFYEAK</sequence>
<organism evidence="1 2">
    <name type="scientific">Sporosarcina soli</name>
    <dbReference type="NCBI Taxonomy" id="334736"/>
    <lineage>
        <taxon>Bacteria</taxon>
        <taxon>Bacillati</taxon>
        <taxon>Bacillota</taxon>
        <taxon>Bacilli</taxon>
        <taxon>Bacillales</taxon>
        <taxon>Caryophanaceae</taxon>
        <taxon>Sporosarcina</taxon>
    </lineage>
</organism>
<gene>
    <name evidence="1" type="ORF">ACFPRA_01505</name>
</gene>
<accession>A0ABW0TE61</accession>
<name>A0ABW0TE61_9BACL</name>
<comment type="caution">
    <text evidence="1">The sequence shown here is derived from an EMBL/GenBank/DDBJ whole genome shotgun (WGS) entry which is preliminary data.</text>
</comment>
<keyword evidence="2" id="KW-1185">Reference proteome</keyword>
<dbReference type="InterPro" id="IPR023118">
    <property type="entry name" value="YqaI_dom_sf"/>
</dbReference>
<protein>
    <submittedName>
        <fullName evidence="1">Uncharacterized protein</fullName>
    </submittedName>
</protein>
<dbReference type="Proteomes" id="UP001596109">
    <property type="component" value="Unassembled WGS sequence"/>
</dbReference>
<reference evidence="2" key="1">
    <citation type="journal article" date="2019" name="Int. J. Syst. Evol. Microbiol.">
        <title>The Global Catalogue of Microorganisms (GCM) 10K type strain sequencing project: providing services to taxonomists for standard genome sequencing and annotation.</title>
        <authorList>
            <consortium name="The Broad Institute Genomics Platform"/>
            <consortium name="The Broad Institute Genome Sequencing Center for Infectious Disease"/>
            <person name="Wu L."/>
            <person name="Ma J."/>
        </authorList>
    </citation>
    <scope>NUCLEOTIDE SEQUENCE [LARGE SCALE GENOMIC DNA]</scope>
    <source>
        <strain evidence="2">CGMCC 4.1434</strain>
    </source>
</reference>
<dbReference type="InterPro" id="IPR018474">
    <property type="entry name" value="Uncharacterised_Yqai"/>
</dbReference>
<dbReference type="RefSeq" id="WP_381429736.1">
    <property type="nucleotide sequence ID" value="NZ_JBHSNO010000001.1"/>
</dbReference>
<evidence type="ECO:0000313" key="2">
    <source>
        <dbReference type="Proteomes" id="UP001596109"/>
    </source>
</evidence>
<dbReference type="SUPFAM" id="SSF160713">
    <property type="entry name" value="YqaI-like"/>
    <property type="match status" value="1"/>
</dbReference>
<proteinExistence type="predicted"/>
<dbReference type="EMBL" id="JBHSNO010000001">
    <property type="protein sequence ID" value="MFC5587584.1"/>
    <property type="molecule type" value="Genomic_DNA"/>
</dbReference>
<evidence type="ECO:0000313" key="1">
    <source>
        <dbReference type="EMBL" id="MFC5587584.1"/>
    </source>
</evidence>
<dbReference type="Pfam" id="PF09466">
    <property type="entry name" value="Yqai"/>
    <property type="match status" value="1"/>
</dbReference>